<reference evidence="2" key="1">
    <citation type="journal article" date="2022" name="bioRxiv">
        <title>Sequencing and chromosome-scale assembly of the giantPleurodeles waltlgenome.</title>
        <authorList>
            <person name="Brown T."/>
            <person name="Elewa A."/>
            <person name="Iarovenko S."/>
            <person name="Subramanian E."/>
            <person name="Araus A.J."/>
            <person name="Petzold A."/>
            <person name="Susuki M."/>
            <person name="Suzuki K.-i.T."/>
            <person name="Hayashi T."/>
            <person name="Toyoda A."/>
            <person name="Oliveira C."/>
            <person name="Osipova E."/>
            <person name="Leigh N.D."/>
            <person name="Simon A."/>
            <person name="Yun M.H."/>
        </authorList>
    </citation>
    <scope>NUCLEOTIDE SEQUENCE</scope>
    <source>
        <strain evidence="2">20211129_DDA</strain>
        <tissue evidence="2">Liver</tissue>
    </source>
</reference>
<organism evidence="2 3">
    <name type="scientific">Pleurodeles waltl</name>
    <name type="common">Iberian ribbed newt</name>
    <dbReference type="NCBI Taxonomy" id="8319"/>
    <lineage>
        <taxon>Eukaryota</taxon>
        <taxon>Metazoa</taxon>
        <taxon>Chordata</taxon>
        <taxon>Craniata</taxon>
        <taxon>Vertebrata</taxon>
        <taxon>Euteleostomi</taxon>
        <taxon>Amphibia</taxon>
        <taxon>Batrachia</taxon>
        <taxon>Caudata</taxon>
        <taxon>Salamandroidea</taxon>
        <taxon>Salamandridae</taxon>
        <taxon>Pleurodelinae</taxon>
        <taxon>Pleurodeles</taxon>
    </lineage>
</organism>
<keyword evidence="3" id="KW-1185">Reference proteome</keyword>
<accession>A0AAV7V003</accession>
<evidence type="ECO:0000256" key="1">
    <source>
        <dbReference type="SAM" id="MobiDB-lite"/>
    </source>
</evidence>
<gene>
    <name evidence="2" type="ORF">NDU88_003416</name>
</gene>
<dbReference type="AlphaFoldDB" id="A0AAV7V003"/>
<comment type="caution">
    <text evidence="2">The sequence shown here is derived from an EMBL/GenBank/DDBJ whole genome shotgun (WGS) entry which is preliminary data.</text>
</comment>
<feature type="compositionally biased region" description="Basic and acidic residues" evidence="1">
    <location>
        <begin position="97"/>
        <end position="126"/>
    </location>
</feature>
<protein>
    <submittedName>
        <fullName evidence="2">Uncharacterized protein</fullName>
    </submittedName>
</protein>
<proteinExistence type="predicted"/>
<name>A0AAV7V003_PLEWA</name>
<sequence>MAQSSQKTGYVLIQDGAVVTEDGKCGLVIRARAGGVCVAYLPLSFTDKPQGYSGKRPPGPDNWRRRVGLPPMVATPPTETPDRAYRPKTGRRTQTARLKDFRLPRKTVPRDTGELRDQATQRESGR</sequence>
<evidence type="ECO:0000313" key="3">
    <source>
        <dbReference type="Proteomes" id="UP001066276"/>
    </source>
</evidence>
<dbReference type="EMBL" id="JANPWB010000004">
    <property type="protein sequence ID" value="KAJ1194121.1"/>
    <property type="molecule type" value="Genomic_DNA"/>
</dbReference>
<feature type="region of interest" description="Disordered" evidence="1">
    <location>
        <begin position="47"/>
        <end position="126"/>
    </location>
</feature>
<evidence type="ECO:0000313" key="2">
    <source>
        <dbReference type="EMBL" id="KAJ1194121.1"/>
    </source>
</evidence>
<dbReference type="Proteomes" id="UP001066276">
    <property type="component" value="Chromosome 2_2"/>
</dbReference>